<dbReference type="EMBL" id="PTJE01000005">
    <property type="protein sequence ID" value="PPK94017.1"/>
    <property type="molecule type" value="Genomic_DNA"/>
</dbReference>
<evidence type="ECO:0000313" key="3">
    <source>
        <dbReference type="Proteomes" id="UP000239002"/>
    </source>
</evidence>
<feature type="transmembrane region" description="Helical" evidence="1">
    <location>
        <begin position="290"/>
        <end position="309"/>
    </location>
</feature>
<keyword evidence="3" id="KW-1185">Reference proteome</keyword>
<feature type="transmembrane region" description="Helical" evidence="1">
    <location>
        <begin position="81"/>
        <end position="101"/>
    </location>
</feature>
<feature type="transmembrane region" description="Helical" evidence="1">
    <location>
        <begin position="138"/>
        <end position="154"/>
    </location>
</feature>
<comment type="caution">
    <text evidence="2">The sequence shown here is derived from an EMBL/GenBank/DDBJ whole genome shotgun (WGS) entry which is preliminary data.</text>
</comment>
<feature type="transmembrane region" description="Helical" evidence="1">
    <location>
        <begin position="48"/>
        <end position="69"/>
    </location>
</feature>
<keyword evidence="1" id="KW-0812">Transmembrane</keyword>
<gene>
    <name evidence="2" type="ORF">LY01_02239</name>
</gene>
<evidence type="ECO:0000256" key="1">
    <source>
        <dbReference type="SAM" id="Phobius"/>
    </source>
</evidence>
<evidence type="ECO:0000313" key="2">
    <source>
        <dbReference type="EMBL" id="PPK94017.1"/>
    </source>
</evidence>
<protein>
    <submittedName>
        <fullName evidence="2">Putative membrane protein</fullName>
    </submittedName>
</protein>
<feature type="transmembrane region" description="Helical" evidence="1">
    <location>
        <begin position="113"/>
        <end position="132"/>
    </location>
</feature>
<feature type="transmembrane region" description="Helical" evidence="1">
    <location>
        <begin position="237"/>
        <end position="254"/>
    </location>
</feature>
<proteinExistence type="predicted"/>
<feature type="transmembrane region" description="Helical" evidence="1">
    <location>
        <begin position="161"/>
        <end position="181"/>
    </location>
</feature>
<organism evidence="2 3">
    <name type="scientific">Nonlabens xylanidelens</name>
    <dbReference type="NCBI Taxonomy" id="191564"/>
    <lineage>
        <taxon>Bacteria</taxon>
        <taxon>Pseudomonadati</taxon>
        <taxon>Bacteroidota</taxon>
        <taxon>Flavobacteriia</taxon>
        <taxon>Flavobacteriales</taxon>
        <taxon>Flavobacteriaceae</taxon>
        <taxon>Nonlabens</taxon>
    </lineage>
</organism>
<name>A0A2S6IIH3_9FLAO</name>
<dbReference type="AlphaFoldDB" id="A0A2S6IIH3"/>
<keyword evidence="1" id="KW-0472">Membrane</keyword>
<accession>A0A2S6IIH3</accession>
<keyword evidence="1" id="KW-1133">Transmembrane helix</keyword>
<dbReference type="InterPro" id="IPR007163">
    <property type="entry name" value="VCA0040-like"/>
</dbReference>
<dbReference type="PANTHER" id="PTHR37308">
    <property type="entry name" value="INTEGRAL MEMBRANE PROTEIN"/>
    <property type="match status" value="1"/>
</dbReference>
<sequence>MGTANKVPGISGGVVAYVGGFYEEFIYSLQKLNLKAFKLLISGRYATFFHYINGRFLTLLILGEAISYFTVSKGFDLLIQYYPILVWATFFGMILGSIYYISRSYGEWTRNNVIILIIGIAIGVGTSLLDPARENPNLIFVFFCGMVSISGMTLPGLSGSFILILLGNYVLLLVDSINTFFDTMVAVVQGDFSWWYNTAHMDMLAILTSFVLGSIVGLISLSHLLGWTIKHYRNETNAMIIGFIAGSLGVVWPWKKEIYQLTNSGSIAIDASGEKILENYSRYWPEINETQTWIAIIMVIIGFLSVYILDRYGNKANPI</sequence>
<reference evidence="2 3" key="1">
    <citation type="submission" date="2018-02" db="EMBL/GenBank/DDBJ databases">
        <title>Genomic Encyclopedia of Archaeal and Bacterial Type Strains, Phase II (KMG-II): from individual species to whole genera.</title>
        <authorList>
            <person name="Goeker M."/>
        </authorList>
    </citation>
    <scope>NUCLEOTIDE SEQUENCE [LARGE SCALE GENOMIC DNA]</scope>
    <source>
        <strain evidence="2 3">DSM 16809</strain>
    </source>
</reference>
<dbReference type="PANTHER" id="PTHR37308:SF1">
    <property type="entry name" value="POLYPRENYL-PHOSPHATE TRANSPORTER"/>
    <property type="match status" value="1"/>
</dbReference>
<dbReference type="Proteomes" id="UP000239002">
    <property type="component" value="Unassembled WGS sequence"/>
</dbReference>
<dbReference type="Pfam" id="PF04018">
    <property type="entry name" value="VCA0040-like"/>
    <property type="match status" value="1"/>
</dbReference>
<feature type="transmembrane region" description="Helical" evidence="1">
    <location>
        <begin position="201"/>
        <end position="225"/>
    </location>
</feature>